<keyword evidence="5" id="KW-0325">Glycoprotein</keyword>
<evidence type="ECO:0000256" key="5">
    <source>
        <dbReference type="ARBA" id="ARBA00023180"/>
    </source>
</evidence>
<dbReference type="AlphaFoldDB" id="A0A8K1C781"/>
<dbReference type="Gene3D" id="1.20.120.980">
    <property type="entry name" value="Serine carboxypeptidase S28, SKS domain"/>
    <property type="match status" value="1"/>
</dbReference>
<dbReference type="OrthoDB" id="2130629at2759"/>
<keyword evidence="3" id="KW-0732">Signal</keyword>
<keyword evidence="8" id="KW-1185">Reference proteome</keyword>
<evidence type="ECO:0000256" key="4">
    <source>
        <dbReference type="ARBA" id="ARBA00022801"/>
    </source>
</evidence>
<comment type="caution">
    <text evidence="7">The sequence shown here is derived from an EMBL/GenBank/DDBJ whole genome shotgun (WGS) entry which is preliminary data.</text>
</comment>
<dbReference type="InterPro" id="IPR029058">
    <property type="entry name" value="AB_hydrolase_fold"/>
</dbReference>
<dbReference type="InterPro" id="IPR042269">
    <property type="entry name" value="Ser_carbopepase_S28_SKS"/>
</dbReference>
<protein>
    <recommendedName>
        <fullName evidence="9">Lysosomal Pro-X carboxypeptidase</fullName>
    </recommendedName>
</protein>
<evidence type="ECO:0000313" key="8">
    <source>
        <dbReference type="Proteomes" id="UP000794436"/>
    </source>
</evidence>
<organism evidence="7 8">
    <name type="scientific">Pythium oligandrum</name>
    <name type="common">Mycoparasitic fungus</name>
    <dbReference type="NCBI Taxonomy" id="41045"/>
    <lineage>
        <taxon>Eukaryota</taxon>
        <taxon>Sar</taxon>
        <taxon>Stramenopiles</taxon>
        <taxon>Oomycota</taxon>
        <taxon>Peronosporomycetes</taxon>
        <taxon>Pythiales</taxon>
        <taxon>Pythiaceae</taxon>
        <taxon>Pythium</taxon>
    </lineage>
</organism>
<name>A0A8K1C781_PYTOL</name>
<dbReference type="GO" id="GO:0008239">
    <property type="term" value="F:dipeptidyl-peptidase activity"/>
    <property type="evidence" value="ECO:0007669"/>
    <property type="project" value="TreeGrafter"/>
</dbReference>
<dbReference type="GO" id="GO:0006508">
    <property type="term" value="P:proteolysis"/>
    <property type="evidence" value="ECO:0007669"/>
    <property type="project" value="UniProtKB-KW"/>
</dbReference>
<keyword evidence="4" id="KW-0378">Hydrolase</keyword>
<accession>A0A8K1C781</accession>
<keyword evidence="6" id="KW-1133">Transmembrane helix</keyword>
<evidence type="ECO:0008006" key="9">
    <source>
        <dbReference type="Google" id="ProtNLM"/>
    </source>
</evidence>
<dbReference type="Pfam" id="PF05577">
    <property type="entry name" value="Peptidase_S28"/>
    <property type="match status" value="1"/>
</dbReference>
<keyword evidence="2" id="KW-0645">Protease</keyword>
<sequence>MASESTPMLPTAATQAPASSRRRRQLLLGAGLVAIVTVLVISLAGSGSVSDGVDKIHSIVTGDDAPAFTPTVTFPADDNGRRDLLKYCEEKTITQYLNQFEVNGGGSFEQRYFVCGQQFFNAENGTIFFYNGNEADVLLYLNNTGLMWENAEEFNALLVFAEHRYFGKSVPFGDKVLDHLQYLSSAQALADFAVLINTLKDELQADVPVIGFGGSYGGMLGTWLRLKYPQVVDGVIAGSAPVLHFVNDPDHPVDSEAYMRIVTFDMSEEAGSSPNCIPNVRKASETITKLGKTEEGRKTIASALRLCDSAPLDTEDDIVNIIGAALGAYGTLAMGNYPYPTAYMTSGEVNLPAYPVRAACEHLAPDFGNDDAALLNALRESYGLFYNATGKETCYFAAADPSDSNQTLAEDIKGNFWGYIECSELYMPMGTDGVHDVFPAQPANATQDSANCEAAWGVPLRPNWAVTQYGGLKAIRASSNIVFSNGNYDPWSGTGVLEDVSDSVVYLPIEGGAHHLDLFFSHPMDPPSVTKARETEKKHIRKWIKEFYADKAKRTASQ</sequence>
<dbReference type="GO" id="GO:0070008">
    <property type="term" value="F:serine-type exopeptidase activity"/>
    <property type="evidence" value="ECO:0007669"/>
    <property type="project" value="InterPro"/>
</dbReference>
<dbReference type="SUPFAM" id="SSF53474">
    <property type="entry name" value="alpha/beta-Hydrolases"/>
    <property type="match status" value="1"/>
</dbReference>
<dbReference type="InterPro" id="IPR008758">
    <property type="entry name" value="Peptidase_S28"/>
</dbReference>
<dbReference type="PANTHER" id="PTHR11010">
    <property type="entry name" value="PROTEASE S28 PRO-X CARBOXYPEPTIDASE-RELATED"/>
    <property type="match status" value="1"/>
</dbReference>
<evidence type="ECO:0000256" key="3">
    <source>
        <dbReference type="ARBA" id="ARBA00022729"/>
    </source>
</evidence>
<keyword evidence="6" id="KW-0472">Membrane</keyword>
<reference evidence="7" key="1">
    <citation type="submission" date="2019-03" db="EMBL/GenBank/DDBJ databases">
        <title>Long read genome sequence of the mycoparasitic Pythium oligandrum ATCC 38472 isolated from sugarbeet rhizosphere.</title>
        <authorList>
            <person name="Gaulin E."/>
        </authorList>
    </citation>
    <scope>NUCLEOTIDE SEQUENCE</scope>
    <source>
        <strain evidence="7">ATCC 38472_TT</strain>
    </source>
</reference>
<evidence type="ECO:0000256" key="6">
    <source>
        <dbReference type="SAM" id="Phobius"/>
    </source>
</evidence>
<dbReference type="PANTHER" id="PTHR11010:SF120">
    <property type="entry name" value="LYSOSOMAL PRO-X CARBOXYPEPTIDASE"/>
    <property type="match status" value="1"/>
</dbReference>
<feature type="transmembrane region" description="Helical" evidence="6">
    <location>
        <begin position="26"/>
        <end position="45"/>
    </location>
</feature>
<dbReference type="Proteomes" id="UP000794436">
    <property type="component" value="Unassembled WGS sequence"/>
</dbReference>
<evidence type="ECO:0000313" key="7">
    <source>
        <dbReference type="EMBL" id="TMW57590.1"/>
    </source>
</evidence>
<dbReference type="EMBL" id="SPLM01000144">
    <property type="protein sequence ID" value="TMW57590.1"/>
    <property type="molecule type" value="Genomic_DNA"/>
</dbReference>
<evidence type="ECO:0000256" key="1">
    <source>
        <dbReference type="ARBA" id="ARBA00011079"/>
    </source>
</evidence>
<proteinExistence type="inferred from homology"/>
<gene>
    <name evidence="7" type="ORF">Poli38472_003515</name>
</gene>
<evidence type="ECO:0000256" key="2">
    <source>
        <dbReference type="ARBA" id="ARBA00022670"/>
    </source>
</evidence>
<keyword evidence="6" id="KW-0812">Transmembrane</keyword>
<comment type="similarity">
    <text evidence="1">Belongs to the peptidase S28 family.</text>
</comment>
<dbReference type="Gene3D" id="3.40.50.1820">
    <property type="entry name" value="alpha/beta hydrolase"/>
    <property type="match status" value="1"/>
</dbReference>